<dbReference type="EMBL" id="CBXV010000008">
    <property type="protein sequence ID" value="CDM66321.1"/>
    <property type="molecule type" value="Genomic_DNA"/>
</dbReference>
<accession>A0A0B6WYZ1</accession>
<dbReference type="PANTHER" id="PTHR42930">
    <property type="entry name" value="PHOSPHATE-SPECIFIC TRANSPORT SYSTEM ACCESSORY PROTEIN PHOU"/>
    <property type="match status" value="1"/>
</dbReference>
<dbReference type="STRING" id="454194.PYK22_02348"/>
<reference evidence="10 11" key="2">
    <citation type="submission" date="2015-01" db="EMBL/GenBank/DDBJ databases">
        <title>Complete genome sequence of Pyrinomonas methylaliphatogenes type strain K22T.</title>
        <authorList>
            <person name="Lee K.C.Y."/>
            <person name="Power J.F."/>
            <person name="Dunfield P.F."/>
            <person name="Morgan X.C."/>
            <person name="Huttenhower C."/>
            <person name="Stott M.B."/>
        </authorList>
    </citation>
    <scope>NUCLEOTIDE SEQUENCE [LARGE SCALE GENOMIC DNA]</scope>
    <source>
        <strain evidence="10 11">K22</strain>
    </source>
</reference>
<evidence type="ECO:0000256" key="1">
    <source>
        <dbReference type="ARBA" id="ARBA00004496"/>
    </source>
</evidence>
<feature type="domain" description="PhoU" evidence="9">
    <location>
        <begin position="20"/>
        <end position="105"/>
    </location>
</feature>
<evidence type="ECO:0000313" key="11">
    <source>
        <dbReference type="Proteomes" id="UP000031518"/>
    </source>
</evidence>
<keyword evidence="4 8" id="KW-0813">Transport</keyword>
<dbReference type="OrthoDB" id="9814256at2"/>
<comment type="function">
    <text evidence="7 8">Plays a role in the regulation of phosphate uptake.</text>
</comment>
<evidence type="ECO:0000259" key="9">
    <source>
        <dbReference type="Pfam" id="PF01895"/>
    </source>
</evidence>
<dbReference type="GO" id="GO:0030643">
    <property type="term" value="P:intracellular phosphate ion homeostasis"/>
    <property type="evidence" value="ECO:0007669"/>
    <property type="project" value="InterPro"/>
</dbReference>
<dbReference type="FunFam" id="1.20.58.220:FF:000004">
    <property type="entry name" value="Phosphate-specific transport system accessory protein PhoU"/>
    <property type="match status" value="1"/>
</dbReference>
<evidence type="ECO:0000256" key="5">
    <source>
        <dbReference type="ARBA" id="ARBA00022490"/>
    </source>
</evidence>
<evidence type="ECO:0000256" key="3">
    <source>
        <dbReference type="ARBA" id="ARBA00011738"/>
    </source>
</evidence>
<dbReference type="RefSeq" id="WP_041977515.1">
    <property type="nucleotide sequence ID" value="NZ_CBXV010000008.1"/>
</dbReference>
<dbReference type="SUPFAM" id="SSF109755">
    <property type="entry name" value="PhoU-like"/>
    <property type="match status" value="1"/>
</dbReference>
<dbReference type="InterPro" id="IPR038078">
    <property type="entry name" value="PhoU-like_sf"/>
</dbReference>
<dbReference type="GO" id="GO:0006817">
    <property type="term" value="P:phosphate ion transport"/>
    <property type="evidence" value="ECO:0007669"/>
    <property type="project" value="UniProtKB-KW"/>
</dbReference>
<comment type="similarity">
    <text evidence="2 8">Belongs to the PhoU family.</text>
</comment>
<dbReference type="Gene3D" id="1.20.58.220">
    <property type="entry name" value="Phosphate transport system protein phou homolog 2, domain 2"/>
    <property type="match status" value="2"/>
</dbReference>
<keyword evidence="5 8" id="KW-0963">Cytoplasm</keyword>
<dbReference type="Proteomes" id="UP000031518">
    <property type="component" value="Unassembled WGS sequence"/>
</dbReference>
<comment type="subcellular location">
    <subcellularLocation>
        <location evidence="1 8">Cytoplasm</location>
    </subcellularLocation>
</comment>
<dbReference type="GO" id="GO:0005737">
    <property type="term" value="C:cytoplasm"/>
    <property type="evidence" value="ECO:0007669"/>
    <property type="project" value="UniProtKB-SubCell"/>
</dbReference>
<sequence>MEIHRSLDRALDLLRDRVLLLGGKTEAALQRAMYALVERDSDAAREVLENDDEIDRLELEIDRLCIDILALKQPAARDLRFVISVAKITPILERIADHACNIARVAIDLNDEPQLKPYVDLPRMADLASQMLRAALDAFTSGDAMAARAVITRDDEIDELYNRIFHDLIELMAQDPTTTGRAARLLFVAKHLERIADYVTDICELTVYMAEAAVIKHSN</sequence>
<dbReference type="GO" id="GO:0045936">
    <property type="term" value="P:negative regulation of phosphate metabolic process"/>
    <property type="evidence" value="ECO:0007669"/>
    <property type="project" value="InterPro"/>
</dbReference>
<dbReference type="AlphaFoldDB" id="A0A0B6WYZ1"/>
<dbReference type="InterPro" id="IPR028366">
    <property type="entry name" value="PhoU"/>
</dbReference>
<evidence type="ECO:0000256" key="8">
    <source>
        <dbReference type="PIRNR" id="PIRNR003107"/>
    </source>
</evidence>
<dbReference type="PIRSF" id="PIRSF003107">
    <property type="entry name" value="PhoU"/>
    <property type="match status" value="1"/>
</dbReference>
<keyword evidence="11" id="KW-1185">Reference proteome</keyword>
<proteinExistence type="inferred from homology"/>
<evidence type="ECO:0000313" key="10">
    <source>
        <dbReference type="EMBL" id="CDM66321.1"/>
    </source>
</evidence>
<keyword evidence="6 8" id="KW-0592">Phosphate transport</keyword>
<gene>
    <name evidence="10" type="ORF">PYK22_02348</name>
</gene>
<dbReference type="NCBIfam" id="TIGR02135">
    <property type="entry name" value="phoU_full"/>
    <property type="match status" value="1"/>
</dbReference>
<evidence type="ECO:0000256" key="7">
    <source>
        <dbReference type="ARBA" id="ARBA00056181"/>
    </source>
</evidence>
<feature type="domain" description="PhoU" evidence="9">
    <location>
        <begin position="121"/>
        <end position="205"/>
    </location>
</feature>
<reference evidence="10 11" key="1">
    <citation type="submission" date="2013-12" db="EMBL/GenBank/DDBJ databases">
        <authorList>
            <person name="Stott M."/>
        </authorList>
    </citation>
    <scope>NUCLEOTIDE SEQUENCE [LARGE SCALE GENOMIC DNA]</scope>
    <source>
        <strain evidence="10 11">K22</strain>
    </source>
</reference>
<dbReference type="Pfam" id="PF01895">
    <property type="entry name" value="PhoU"/>
    <property type="match status" value="2"/>
</dbReference>
<evidence type="ECO:0000256" key="4">
    <source>
        <dbReference type="ARBA" id="ARBA00022448"/>
    </source>
</evidence>
<evidence type="ECO:0000256" key="6">
    <source>
        <dbReference type="ARBA" id="ARBA00022592"/>
    </source>
</evidence>
<organism evidence="10 11">
    <name type="scientific">Pyrinomonas methylaliphatogenes</name>
    <dbReference type="NCBI Taxonomy" id="454194"/>
    <lineage>
        <taxon>Bacteria</taxon>
        <taxon>Pseudomonadati</taxon>
        <taxon>Acidobacteriota</taxon>
        <taxon>Blastocatellia</taxon>
        <taxon>Blastocatellales</taxon>
        <taxon>Pyrinomonadaceae</taxon>
        <taxon>Pyrinomonas</taxon>
    </lineage>
</organism>
<dbReference type="PANTHER" id="PTHR42930:SF3">
    <property type="entry name" value="PHOSPHATE-SPECIFIC TRANSPORT SYSTEM ACCESSORY PROTEIN PHOU"/>
    <property type="match status" value="1"/>
</dbReference>
<dbReference type="InterPro" id="IPR026022">
    <property type="entry name" value="PhoU_dom"/>
</dbReference>
<comment type="subunit">
    <text evidence="3 8">Homodimer.</text>
</comment>
<protein>
    <recommendedName>
        <fullName evidence="8">Phosphate-specific transport system accessory protein PhoU</fullName>
    </recommendedName>
</protein>
<name>A0A0B6WYZ1_9BACT</name>
<evidence type="ECO:0000256" key="2">
    <source>
        <dbReference type="ARBA" id="ARBA00008107"/>
    </source>
</evidence>